<feature type="compositionally biased region" description="Polar residues" evidence="1">
    <location>
        <begin position="24"/>
        <end position="46"/>
    </location>
</feature>
<accession>A0A0N4UTS0</accession>
<protein>
    <submittedName>
        <fullName evidence="4">Transposase</fullName>
    </submittedName>
</protein>
<dbReference type="Proteomes" id="UP000274131">
    <property type="component" value="Unassembled WGS sequence"/>
</dbReference>
<reference evidence="2 3" key="2">
    <citation type="submission" date="2018-10" db="EMBL/GenBank/DDBJ databases">
        <authorList>
            <consortium name="Pathogen Informatics"/>
        </authorList>
    </citation>
    <scope>NUCLEOTIDE SEQUENCE [LARGE SCALE GENOMIC DNA]</scope>
</reference>
<evidence type="ECO:0000256" key="1">
    <source>
        <dbReference type="SAM" id="MobiDB-lite"/>
    </source>
</evidence>
<evidence type="ECO:0000313" key="4">
    <source>
        <dbReference type="WBParaSite" id="EVEC_0000073301-mRNA-1"/>
    </source>
</evidence>
<evidence type="ECO:0000313" key="2">
    <source>
        <dbReference type="EMBL" id="VDD85342.1"/>
    </source>
</evidence>
<name>A0A0N4UTS0_ENTVE</name>
<sequence>MKPSPPKQLAERVRREYLTATRGALNQQRSPSTEAEQTTLVSVCKL</sequence>
<feature type="region of interest" description="Disordered" evidence="1">
    <location>
        <begin position="22"/>
        <end position="46"/>
    </location>
</feature>
<dbReference type="WBParaSite" id="EVEC_0000073301-mRNA-1">
    <property type="protein sequence ID" value="EVEC_0000073301-mRNA-1"/>
    <property type="gene ID" value="EVEC_0000073301"/>
</dbReference>
<proteinExistence type="predicted"/>
<keyword evidence="3" id="KW-1185">Reference proteome</keyword>
<gene>
    <name evidence="2" type="ORF">EVEC_LOCUS485</name>
</gene>
<evidence type="ECO:0000313" key="3">
    <source>
        <dbReference type="Proteomes" id="UP000274131"/>
    </source>
</evidence>
<dbReference type="EMBL" id="UXUI01000857">
    <property type="protein sequence ID" value="VDD85342.1"/>
    <property type="molecule type" value="Genomic_DNA"/>
</dbReference>
<dbReference type="AlphaFoldDB" id="A0A0N4UTS0"/>
<organism evidence="4">
    <name type="scientific">Enterobius vermicularis</name>
    <name type="common">Human pinworm</name>
    <dbReference type="NCBI Taxonomy" id="51028"/>
    <lineage>
        <taxon>Eukaryota</taxon>
        <taxon>Metazoa</taxon>
        <taxon>Ecdysozoa</taxon>
        <taxon>Nematoda</taxon>
        <taxon>Chromadorea</taxon>
        <taxon>Rhabditida</taxon>
        <taxon>Spirurina</taxon>
        <taxon>Oxyuridomorpha</taxon>
        <taxon>Oxyuroidea</taxon>
        <taxon>Oxyuridae</taxon>
        <taxon>Enterobius</taxon>
    </lineage>
</organism>
<reference evidence="4" key="1">
    <citation type="submission" date="2017-02" db="UniProtKB">
        <authorList>
            <consortium name="WormBaseParasite"/>
        </authorList>
    </citation>
    <scope>IDENTIFICATION</scope>
</reference>